<accession>A0A1M6AI01</accession>
<evidence type="ECO:0000313" key="3">
    <source>
        <dbReference type="Proteomes" id="UP000184608"/>
    </source>
</evidence>
<dbReference type="Proteomes" id="UP000184608">
    <property type="component" value="Unassembled WGS sequence"/>
</dbReference>
<dbReference type="AlphaFoldDB" id="A0A1M6AI01"/>
<proteinExistence type="predicted"/>
<sequence>MNLSGFVRMDALTKPFRPAPTKRIFWILFHPGKSLWGASTKSRLDQQHLIAHQTIHKSQNLPNQNHNKQRKRQFQIRYVFQRGSVGTRRGAASTKRHFRIRFSPAKSIWGAPTKRRLDQQNSIAHQTIHKSQNLPNQNHNKKRKRQFQTRYVFQRRSVGTRSMGSAQR</sequence>
<name>A0A1M6AI01_9VIBR</name>
<evidence type="ECO:0000256" key="1">
    <source>
        <dbReference type="SAM" id="MobiDB-lite"/>
    </source>
</evidence>
<keyword evidence="3" id="KW-1185">Reference proteome</keyword>
<feature type="compositionally biased region" description="Polar residues" evidence="1">
    <location>
        <begin position="127"/>
        <end position="138"/>
    </location>
</feature>
<feature type="region of interest" description="Disordered" evidence="1">
    <location>
        <begin position="127"/>
        <end position="146"/>
    </location>
</feature>
<protein>
    <submittedName>
        <fullName evidence="2">Uncharacterized protein</fullName>
    </submittedName>
</protein>
<dbReference type="EMBL" id="FQXZ01000039">
    <property type="protein sequence ID" value="SHI36021.1"/>
    <property type="molecule type" value="Genomic_DNA"/>
</dbReference>
<reference evidence="2 3" key="1">
    <citation type="submission" date="2016-11" db="EMBL/GenBank/DDBJ databases">
        <authorList>
            <person name="Jaros S."/>
            <person name="Januszkiewicz K."/>
            <person name="Wedrychowicz H."/>
        </authorList>
    </citation>
    <scope>NUCLEOTIDE SEQUENCE [LARGE SCALE GENOMIC DNA]</scope>
    <source>
        <strain evidence="2 3">CECT 7868</strain>
    </source>
</reference>
<organism evidence="2 3">
    <name type="scientific">Vibrio aerogenes CECT 7868</name>
    <dbReference type="NCBI Taxonomy" id="1216006"/>
    <lineage>
        <taxon>Bacteria</taxon>
        <taxon>Pseudomonadati</taxon>
        <taxon>Pseudomonadota</taxon>
        <taxon>Gammaproteobacteria</taxon>
        <taxon>Vibrionales</taxon>
        <taxon>Vibrionaceae</taxon>
        <taxon>Vibrio</taxon>
    </lineage>
</organism>
<gene>
    <name evidence="2" type="ORF">VA7868_03580</name>
</gene>
<evidence type="ECO:0000313" key="2">
    <source>
        <dbReference type="EMBL" id="SHI36021.1"/>
    </source>
</evidence>